<dbReference type="SUPFAM" id="SSF56601">
    <property type="entry name" value="beta-lactamase/transpeptidase-like"/>
    <property type="match status" value="1"/>
</dbReference>
<dbReference type="Gene3D" id="3.40.710.10">
    <property type="entry name" value="DD-peptidase/beta-lactamase superfamily"/>
    <property type="match status" value="1"/>
</dbReference>
<evidence type="ECO:0000259" key="1">
    <source>
        <dbReference type="Pfam" id="PF00144"/>
    </source>
</evidence>
<dbReference type="Pfam" id="PF00144">
    <property type="entry name" value="Beta-lactamase"/>
    <property type="match status" value="1"/>
</dbReference>
<protein>
    <submittedName>
        <fullName evidence="2">Serine hydrolase</fullName>
    </submittedName>
</protein>
<dbReference type="InterPro" id="IPR001466">
    <property type="entry name" value="Beta-lactam-related"/>
</dbReference>
<organism evidence="2 3">
    <name type="scientific">Sulfitobacter faviae</name>
    <dbReference type="NCBI Taxonomy" id="1775881"/>
    <lineage>
        <taxon>Bacteria</taxon>
        <taxon>Pseudomonadati</taxon>
        <taxon>Pseudomonadota</taxon>
        <taxon>Alphaproteobacteria</taxon>
        <taxon>Rhodobacterales</taxon>
        <taxon>Roseobacteraceae</taxon>
        <taxon>Sulfitobacter</taxon>
    </lineage>
</organism>
<dbReference type="EMBL" id="CP116423">
    <property type="protein sequence ID" value="WCE71215.1"/>
    <property type="molecule type" value="Genomic_DNA"/>
</dbReference>
<name>A0AAX3LT22_9RHOB</name>
<dbReference type="InterPro" id="IPR050789">
    <property type="entry name" value="Diverse_Enzym_Activities"/>
</dbReference>
<evidence type="ECO:0000313" key="3">
    <source>
        <dbReference type="Proteomes" id="UP001210770"/>
    </source>
</evidence>
<gene>
    <name evidence="2" type="ORF">PL336_05030</name>
</gene>
<evidence type="ECO:0000313" key="2">
    <source>
        <dbReference type="EMBL" id="WCE71215.1"/>
    </source>
</evidence>
<dbReference type="Proteomes" id="UP001210770">
    <property type="component" value="Chromosome"/>
</dbReference>
<dbReference type="PANTHER" id="PTHR43283:SF14">
    <property type="entry name" value="BLL8153 PROTEIN"/>
    <property type="match status" value="1"/>
</dbReference>
<dbReference type="GO" id="GO:0016787">
    <property type="term" value="F:hydrolase activity"/>
    <property type="evidence" value="ECO:0007669"/>
    <property type="project" value="UniProtKB-KW"/>
</dbReference>
<sequence>MRTFGKWLGRVLLALLLAAIVIGLWKREEIERLLAVNSLFSEEKIVHNFSHMDGAFLSAPVSRGDGLTTELPYGPETELPEAVDDWIAARDVTALVVLKDGAIVYENYFKGTGPEDRRISWSVAKSYLSALVGILLEEGQIASLDDPVTKYAPSLKGSAYDGASLRNVLHMASGVTFDEDYLDYDSDINRMGRVVALGGELDDFTAELSETFTAPGSQWQYVSIDTHVIGMVVRGATGRSVPELLSEKVIAPLGLEHAPYYIVDGSGTAFVLGGLNMTTRDYARFGQMFAQGGQWNGQQIVPEDWVTESTSPTAPTAEGRIGYGYQWWIPQGAPEGEYMARGIYGQYIYVDSARDVVIATNAADRKFREAGVAEQNIEIFRQIAASLDEES</sequence>
<dbReference type="AlphaFoldDB" id="A0AAX3LT22"/>
<proteinExistence type="predicted"/>
<dbReference type="PANTHER" id="PTHR43283">
    <property type="entry name" value="BETA-LACTAMASE-RELATED"/>
    <property type="match status" value="1"/>
</dbReference>
<dbReference type="RefSeq" id="WP_271689375.1">
    <property type="nucleotide sequence ID" value="NZ_CP116423.1"/>
</dbReference>
<dbReference type="InterPro" id="IPR012338">
    <property type="entry name" value="Beta-lactam/transpept-like"/>
</dbReference>
<keyword evidence="2" id="KW-0378">Hydrolase</keyword>
<reference evidence="2" key="1">
    <citation type="submission" date="2023-01" db="EMBL/GenBank/DDBJ databases">
        <title>Comparative genomic analysis of cold water coral derived Sulfitobacter faviae: insights into their metabolism and habitat adaptation.</title>
        <authorList>
            <person name="Guo Y."/>
            <person name="Lin S."/>
            <person name="Huang Z."/>
            <person name="Tang K."/>
            <person name="Wang X."/>
        </authorList>
    </citation>
    <scope>NUCLEOTIDE SEQUENCE</scope>
    <source>
        <strain evidence="2">SCSIO W_1865</strain>
    </source>
</reference>
<feature type="domain" description="Beta-lactamase-related" evidence="1">
    <location>
        <begin position="93"/>
        <end position="364"/>
    </location>
</feature>
<accession>A0AAX3LT22</accession>